<keyword evidence="3" id="KW-1185">Reference proteome</keyword>
<keyword evidence="1" id="KW-1133">Transmembrane helix</keyword>
<evidence type="ECO:0000313" key="2">
    <source>
        <dbReference type="EMBL" id="SDD71162.1"/>
    </source>
</evidence>
<feature type="transmembrane region" description="Helical" evidence="1">
    <location>
        <begin position="12"/>
        <end position="36"/>
    </location>
</feature>
<dbReference type="STRING" id="390242.SAMN04488024_107175"/>
<evidence type="ECO:0000313" key="3">
    <source>
        <dbReference type="Proteomes" id="UP000199455"/>
    </source>
</evidence>
<dbReference type="AlphaFoldDB" id="A0A1G6WZ21"/>
<dbReference type="InterPro" id="IPR022276">
    <property type="entry name" value="Conjug_transposon_TraK"/>
</dbReference>
<dbReference type="RefSeq" id="WP_090770419.1">
    <property type="nucleotide sequence ID" value="NZ_FMZH01000007.1"/>
</dbReference>
<sequence>MLIKNIESKIRLASFLCLTSFLLCLVVSVVVCFFAYRQVSDARKSIYLLDAGNIPIVAKRTDLQANRAAEYRADIARFHSLFFSLSPDEKYIESQMRQAMYLIDESGVQQYNNLKERNFFSSVLSSSAVLTIQADSIFLDEKNKYFRYYGTQRIDRRSSVITRSLVTEGYLSDLAARSENNPHAVLITRWKTLENKDLSSVQKNPL</sequence>
<accession>A0A1G6WZ21</accession>
<proteinExistence type="predicted"/>
<gene>
    <name evidence="2" type="ORF">SAMN04488024_107175</name>
</gene>
<reference evidence="3" key="1">
    <citation type="submission" date="2016-10" db="EMBL/GenBank/DDBJ databases">
        <authorList>
            <person name="Varghese N."/>
            <person name="Submissions S."/>
        </authorList>
    </citation>
    <scope>NUCLEOTIDE SEQUENCE [LARGE SCALE GENOMIC DNA]</scope>
    <source>
        <strain evidence="3">DSM 18609</strain>
    </source>
</reference>
<dbReference type="Proteomes" id="UP000199455">
    <property type="component" value="Unassembled WGS sequence"/>
</dbReference>
<evidence type="ECO:0000256" key="1">
    <source>
        <dbReference type="SAM" id="Phobius"/>
    </source>
</evidence>
<protein>
    <submittedName>
        <fullName evidence="2">Bacteroides conjugative transposon TraK protein</fullName>
    </submittedName>
</protein>
<keyword evidence="1" id="KW-0472">Membrane</keyword>
<keyword evidence="1" id="KW-0812">Transmembrane</keyword>
<name>A0A1G6WZ21_9SPHI</name>
<dbReference type="NCBIfam" id="TIGR03781">
    <property type="entry name" value="Bac_Flav_CT_K"/>
    <property type="match status" value="1"/>
</dbReference>
<dbReference type="EMBL" id="FMZH01000007">
    <property type="protein sequence ID" value="SDD71162.1"/>
    <property type="molecule type" value="Genomic_DNA"/>
</dbReference>
<organism evidence="2 3">
    <name type="scientific">Pedobacter soli</name>
    <dbReference type="NCBI Taxonomy" id="390242"/>
    <lineage>
        <taxon>Bacteria</taxon>
        <taxon>Pseudomonadati</taxon>
        <taxon>Bacteroidota</taxon>
        <taxon>Sphingobacteriia</taxon>
        <taxon>Sphingobacteriales</taxon>
        <taxon>Sphingobacteriaceae</taxon>
        <taxon>Pedobacter</taxon>
    </lineage>
</organism>